<dbReference type="EMBL" id="JADFTS010000001">
    <property type="protein sequence ID" value="KAF9626455.1"/>
    <property type="molecule type" value="Genomic_DNA"/>
</dbReference>
<reference evidence="3 4" key="1">
    <citation type="submission" date="2020-10" db="EMBL/GenBank/DDBJ databases">
        <title>The Coptis chinensis genome and diversification of protoberbering-type alkaloids.</title>
        <authorList>
            <person name="Wang B."/>
            <person name="Shu S."/>
            <person name="Song C."/>
            <person name="Liu Y."/>
        </authorList>
    </citation>
    <scope>NUCLEOTIDE SEQUENCE [LARGE SCALE GENOMIC DNA]</scope>
    <source>
        <strain evidence="3">HL-2020</strain>
        <tissue evidence="3">Leaf</tissue>
    </source>
</reference>
<comment type="caution">
    <text evidence="3">The sequence shown here is derived from an EMBL/GenBank/DDBJ whole genome shotgun (WGS) entry which is preliminary data.</text>
</comment>
<evidence type="ECO:0000313" key="4">
    <source>
        <dbReference type="Proteomes" id="UP000631114"/>
    </source>
</evidence>
<dbReference type="AlphaFoldDB" id="A0A835MBG7"/>
<dbReference type="Pfam" id="PF08268">
    <property type="entry name" value="FBA_3"/>
    <property type="match status" value="1"/>
</dbReference>
<dbReference type="InterPro" id="IPR013187">
    <property type="entry name" value="F-box-assoc_dom_typ3"/>
</dbReference>
<feature type="region of interest" description="Disordered" evidence="1">
    <location>
        <begin position="407"/>
        <end position="445"/>
    </location>
</feature>
<gene>
    <name evidence="3" type="ORF">IFM89_034389</name>
</gene>
<evidence type="ECO:0000313" key="3">
    <source>
        <dbReference type="EMBL" id="KAF9626455.1"/>
    </source>
</evidence>
<keyword evidence="4" id="KW-1185">Reference proteome</keyword>
<dbReference type="InterPro" id="IPR050796">
    <property type="entry name" value="SCF_F-box_component"/>
</dbReference>
<dbReference type="Proteomes" id="UP000631114">
    <property type="component" value="Unassembled WGS sequence"/>
</dbReference>
<proteinExistence type="predicted"/>
<dbReference type="PANTHER" id="PTHR31672:SF13">
    <property type="entry name" value="F-BOX PROTEIN CPR30-LIKE"/>
    <property type="match status" value="1"/>
</dbReference>
<feature type="domain" description="F-box" evidence="2">
    <location>
        <begin position="45"/>
        <end position="91"/>
    </location>
</feature>
<evidence type="ECO:0000256" key="1">
    <source>
        <dbReference type="SAM" id="MobiDB-lite"/>
    </source>
</evidence>
<accession>A0A835MBG7</accession>
<feature type="compositionally biased region" description="Basic and acidic residues" evidence="1">
    <location>
        <begin position="410"/>
        <end position="422"/>
    </location>
</feature>
<dbReference type="Gene3D" id="1.20.1280.50">
    <property type="match status" value="1"/>
</dbReference>
<dbReference type="NCBIfam" id="TIGR01640">
    <property type="entry name" value="F_box_assoc_1"/>
    <property type="match status" value="1"/>
</dbReference>
<dbReference type="Pfam" id="PF12937">
    <property type="entry name" value="F-box-like"/>
    <property type="match status" value="1"/>
</dbReference>
<dbReference type="InterPro" id="IPR036047">
    <property type="entry name" value="F-box-like_dom_sf"/>
</dbReference>
<dbReference type="SUPFAM" id="SSF81383">
    <property type="entry name" value="F-box domain"/>
    <property type="match status" value="1"/>
</dbReference>
<dbReference type="PROSITE" id="PS50181">
    <property type="entry name" value="FBOX"/>
    <property type="match status" value="1"/>
</dbReference>
<dbReference type="InterPro" id="IPR017451">
    <property type="entry name" value="F-box-assoc_interact_dom"/>
</dbReference>
<dbReference type="PANTHER" id="PTHR31672">
    <property type="entry name" value="BNACNNG10540D PROTEIN"/>
    <property type="match status" value="1"/>
</dbReference>
<feature type="compositionally biased region" description="Low complexity" evidence="1">
    <location>
        <begin position="426"/>
        <end position="444"/>
    </location>
</feature>
<dbReference type="SMART" id="SM00256">
    <property type="entry name" value="FBOX"/>
    <property type="match status" value="1"/>
</dbReference>
<evidence type="ECO:0000259" key="2">
    <source>
        <dbReference type="PROSITE" id="PS50181"/>
    </source>
</evidence>
<dbReference type="OrthoDB" id="5319261at2759"/>
<name>A0A835MBG7_9MAGN</name>
<sequence>MVVQKEKERVLFAERTYAQVCCNSLQTNVDLSSDGNRDTEVSRDVGIFVVLLYEIISDIFLRLPIEDLMRCKSVCKTWHILISKDSDFINLQINKALCQPSRIIPFINLEFGYRYRVACSYNGLLCIASDKLGFDPIYIYNPITGERKELPEIDPKLFGKYEVLFGFGFDQIHKKYKVVCVYRLYYCHCRDCSRYITEGPVTTGLIITEGESSWRKLKFPYQVNFRSKSQTVFLDGAFHWLVDREEITNGSVRILALDISNEKFHTINLPPSIELPDSLSLINFAGSLAFVESDTINSSSEIWQIVSSKTNGGRRLFRYSCKFLSETNGLKYFCRVLNMSSNGCCYYQATECLQDHQRRQYIEPNDHLALYIPEKGHSVMQGIPQSFHTVFFTPTLVSPRAIDFPSKPPVLDERGRRMERNKIGSSRRCSSSRSSSPSPNPSVSMEWFCRKGEGEIRRKGMRRKNCQKKK</sequence>
<protein>
    <recommendedName>
        <fullName evidence="2">F-box domain-containing protein</fullName>
    </recommendedName>
</protein>
<organism evidence="3 4">
    <name type="scientific">Coptis chinensis</name>
    <dbReference type="NCBI Taxonomy" id="261450"/>
    <lineage>
        <taxon>Eukaryota</taxon>
        <taxon>Viridiplantae</taxon>
        <taxon>Streptophyta</taxon>
        <taxon>Embryophyta</taxon>
        <taxon>Tracheophyta</taxon>
        <taxon>Spermatophyta</taxon>
        <taxon>Magnoliopsida</taxon>
        <taxon>Ranunculales</taxon>
        <taxon>Ranunculaceae</taxon>
        <taxon>Coptidoideae</taxon>
        <taxon>Coptis</taxon>
    </lineage>
</organism>
<dbReference type="InterPro" id="IPR001810">
    <property type="entry name" value="F-box_dom"/>
</dbReference>